<organism evidence="4 6">
    <name type="scientific">Candidatus Phosphoribacter hodrii</name>
    <dbReference type="NCBI Taxonomy" id="2953743"/>
    <lineage>
        <taxon>Bacteria</taxon>
        <taxon>Bacillati</taxon>
        <taxon>Actinomycetota</taxon>
        <taxon>Actinomycetes</taxon>
        <taxon>Micrococcales</taxon>
        <taxon>Dermatophilaceae</taxon>
        <taxon>Candidatus Phosphoribacter</taxon>
    </lineage>
</organism>
<evidence type="ECO:0000313" key="4">
    <source>
        <dbReference type="EMBL" id="MBK7272223.1"/>
    </source>
</evidence>
<dbReference type="InterPro" id="IPR029033">
    <property type="entry name" value="His_PPase_superfam"/>
</dbReference>
<dbReference type="PANTHER" id="PTHR20935:SF1">
    <property type="entry name" value="SLL1549 PROTEIN"/>
    <property type="match status" value="1"/>
</dbReference>
<evidence type="ECO:0000313" key="6">
    <source>
        <dbReference type="Proteomes" id="UP000726105"/>
    </source>
</evidence>
<dbReference type="EMBL" id="JADIXZ010000004">
    <property type="protein sequence ID" value="MBK6301516.1"/>
    <property type="molecule type" value="Genomic_DNA"/>
</dbReference>
<gene>
    <name evidence="3" type="ORF">IPF40_10890</name>
    <name evidence="4" type="ORF">IPI13_03360</name>
</gene>
<dbReference type="PANTHER" id="PTHR20935">
    <property type="entry name" value="PHOSPHOGLYCERATE MUTASE-RELATED"/>
    <property type="match status" value="1"/>
</dbReference>
<evidence type="ECO:0000313" key="3">
    <source>
        <dbReference type="EMBL" id="MBK6301516.1"/>
    </source>
</evidence>
<dbReference type="InterPro" id="IPR013078">
    <property type="entry name" value="His_Pase_superF_clade-1"/>
</dbReference>
<evidence type="ECO:0000313" key="5">
    <source>
        <dbReference type="Proteomes" id="UP000718281"/>
    </source>
</evidence>
<evidence type="ECO:0000256" key="2">
    <source>
        <dbReference type="PIRSR" id="PIRSR613078-2"/>
    </source>
</evidence>
<dbReference type="SUPFAM" id="SSF53254">
    <property type="entry name" value="Phosphoglycerate mutase-like"/>
    <property type="match status" value="1"/>
</dbReference>
<keyword evidence="1" id="KW-0378">Hydrolase</keyword>
<comment type="caution">
    <text evidence="4">The sequence shown here is derived from an EMBL/GenBank/DDBJ whole genome shotgun (WGS) entry which is preliminary data.</text>
</comment>
<reference evidence="5 6" key="1">
    <citation type="submission" date="2020-10" db="EMBL/GenBank/DDBJ databases">
        <title>Connecting structure to function with the recovery of over 1000 high-quality activated sludge metagenome-assembled genomes encoding full-length rRNA genes using long-read sequencing.</title>
        <authorList>
            <person name="Singleton C.M."/>
            <person name="Petriglieri F."/>
            <person name="Kristensen J.M."/>
            <person name="Kirkegaard R.H."/>
            <person name="Michaelsen T.Y."/>
            <person name="Andersen M.H."/>
            <person name="Karst S.M."/>
            <person name="Dueholm M.S."/>
            <person name="Nielsen P.H."/>
            <person name="Albertsen M."/>
        </authorList>
    </citation>
    <scope>NUCLEOTIDE SEQUENCE [LARGE SCALE GENOMIC DNA]</scope>
    <source>
        <strain evidence="3">AalE_18-Q3-R2-46_BAT3C.188</strain>
        <strain evidence="4">Ega_18-Q3-R5-49_MAXAC.001</strain>
    </source>
</reference>
<dbReference type="Pfam" id="PF00300">
    <property type="entry name" value="His_Phos_1"/>
    <property type="match status" value="1"/>
</dbReference>
<sequence length="170" mass="18102">MAHTLVVIRHAKSDWDVDAADRDRPLAKRGRRQAPPTGRWLAAQDLALDLAVVSPAARARQTWELVAAQLDRPPTTRVEEAAYTFDGDELLEVVRALPESAGAVVLVGHNPAVEEFVETLTGEYAALPTSAVAVVEVASWAGVGPGTGRLLANLRPADAELPDTELPGTD</sequence>
<dbReference type="AlphaFoldDB" id="A0A935ISY0"/>
<dbReference type="InterPro" id="IPR051021">
    <property type="entry name" value="Mito_Ser/Thr_phosphatase"/>
</dbReference>
<feature type="binding site" evidence="2">
    <location>
        <position position="58"/>
    </location>
    <ligand>
        <name>substrate</name>
    </ligand>
</feature>
<dbReference type="Proteomes" id="UP000726105">
    <property type="component" value="Unassembled WGS sequence"/>
</dbReference>
<protein>
    <submittedName>
        <fullName evidence="4">Histidine phosphatase family protein</fullName>
    </submittedName>
</protein>
<dbReference type="SMART" id="SM00855">
    <property type="entry name" value="PGAM"/>
    <property type="match status" value="1"/>
</dbReference>
<dbReference type="Proteomes" id="UP000718281">
    <property type="component" value="Unassembled WGS sequence"/>
</dbReference>
<dbReference type="EMBL" id="JADJIB010000001">
    <property type="protein sequence ID" value="MBK7272223.1"/>
    <property type="molecule type" value="Genomic_DNA"/>
</dbReference>
<evidence type="ECO:0000256" key="1">
    <source>
        <dbReference type="ARBA" id="ARBA00022801"/>
    </source>
</evidence>
<accession>A0A935ISY0</accession>
<dbReference type="Gene3D" id="3.40.50.1240">
    <property type="entry name" value="Phosphoglycerate mutase-like"/>
    <property type="match status" value="1"/>
</dbReference>
<dbReference type="CDD" id="cd07067">
    <property type="entry name" value="HP_PGM_like"/>
    <property type="match status" value="1"/>
</dbReference>
<dbReference type="GO" id="GO:0016787">
    <property type="term" value="F:hydrolase activity"/>
    <property type="evidence" value="ECO:0007669"/>
    <property type="project" value="UniProtKB-KW"/>
</dbReference>
<proteinExistence type="predicted"/>
<name>A0A935ISY0_9MICO</name>